<name>A0AAV4P4A4_CAEEX</name>
<dbReference type="EMBL" id="BPLR01003952">
    <property type="protein sequence ID" value="GIX90581.1"/>
    <property type="molecule type" value="Genomic_DNA"/>
</dbReference>
<dbReference type="AlphaFoldDB" id="A0AAV4P4A4"/>
<proteinExistence type="predicted"/>
<evidence type="ECO:0000313" key="2">
    <source>
        <dbReference type="Proteomes" id="UP001054945"/>
    </source>
</evidence>
<accession>A0AAV4P4A4</accession>
<sequence length="148" mass="16730">MFKTLGVSMAKTWQLTPRNLKKQLTPRSPRRLFVLVFNIGLHQIFIRKSYDLDGTDGKRTKSEEKHSINELGVVSESSGNLPRSLGSRTGNHVPSIDPCQRLFPVELPWVDLDCGTIFISRIKTRTQDDPATIVGRPFVSLSAFFLFL</sequence>
<protein>
    <submittedName>
        <fullName evidence="1">Uncharacterized protein</fullName>
    </submittedName>
</protein>
<organism evidence="1 2">
    <name type="scientific">Caerostris extrusa</name>
    <name type="common">Bark spider</name>
    <name type="synonym">Caerostris bankana</name>
    <dbReference type="NCBI Taxonomy" id="172846"/>
    <lineage>
        <taxon>Eukaryota</taxon>
        <taxon>Metazoa</taxon>
        <taxon>Ecdysozoa</taxon>
        <taxon>Arthropoda</taxon>
        <taxon>Chelicerata</taxon>
        <taxon>Arachnida</taxon>
        <taxon>Araneae</taxon>
        <taxon>Araneomorphae</taxon>
        <taxon>Entelegynae</taxon>
        <taxon>Araneoidea</taxon>
        <taxon>Araneidae</taxon>
        <taxon>Caerostris</taxon>
    </lineage>
</organism>
<reference evidence="1 2" key="1">
    <citation type="submission" date="2021-06" db="EMBL/GenBank/DDBJ databases">
        <title>Caerostris extrusa draft genome.</title>
        <authorList>
            <person name="Kono N."/>
            <person name="Arakawa K."/>
        </authorList>
    </citation>
    <scope>NUCLEOTIDE SEQUENCE [LARGE SCALE GENOMIC DNA]</scope>
</reference>
<keyword evidence="2" id="KW-1185">Reference proteome</keyword>
<dbReference type="Proteomes" id="UP001054945">
    <property type="component" value="Unassembled WGS sequence"/>
</dbReference>
<comment type="caution">
    <text evidence="1">The sequence shown here is derived from an EMBL/GenBank/DDBJ whole genome shotgun (WGS) entry which is preliminary data.</text>
</comment>
<gene>
    <name evidence="1" type="ORF">CEXT_151941</name>
</gene>
<evidence type="ECO:0000313" key="1">
    <source>
        <dbReference type="EMBL" id="GIX90581.1"/>
    </source>
</evidence>